<gene>
    <name evidence="13" type="ORF">PoB_005366200</name>
</gene>
<proteinExistence type="predicted"/>
<evidence type="ECO:0000313" key="13">
    <source>
        <dbReference type="EMBL" id="GFO27157.1"/>
    </source>
</evidence>
<protein>
    <submittedName>
        <fullName evidence="13">Zinc finger protein</fullName>
    </submittedName>
</protein>
<keyword evidence="2" id="KW-0597">Phosphoprotein</keyword>
<feature type="compositionally biased region" description="Polar residues" evidence="11">
    <location>
        <begin position="227"/>
        <end position="236"/>
    </location>
</feature>
<comment type="caution">
    <text evidence="13">The sequence shown here is derived from an EMBL/GenBank/DDBJ whole genome shotgun (WGS) entry which is preliminary data.</text>
</comment>
<keyword evidence="4" id="KW-0479">Metal-binding</keyword>
<feature type="region of interest" description="Disordered" evidence="11">
    <location>
        <begin position="276"/>
        <end position="296"/>
    </location>
</feature>
<dbReference type="PANTHER" id="PTHR24409:SF295">
    <property type="entry name" value="AZ2-RELATED"/>
    <property type="match status" value="1"/>
</dbReference>
<feature type="region of interest" description="Disordered" evidence="11">
    <location>
        <begin position="623"/>
        <end position="651"/>
    </location>
</feature>
<dbReference type="SMART" id="SM00355">
    <property type="entry name" value="ZnF_C2H2"/>
    <property type="match status" value="5"/>
</dbReference>
<dbReference type="InterPro" id="IPR031964">
    <property type="entry name" value="CARD_dom"/>
</dbReference>
<evidence type="ECO:0000256" key="5">
    <source>
        <dbReference type="ARBA" id="ARBA00022737"/>
    </source>
</evidence>
<keyword evidence="7" id="KW-0862">Zinc</keyword>
<feature type="region of interest" description="Disordered" evidence="11">
    <location>
        <begin position="388"/>
        <end position="417"/>
    </location>
</feature>
<feature type="compositionally biased region" description="Basic and acidic residues" evidence="11">
    <location>
        <begin position="282"/>
        <end position="296"/>
    </location>
</feature>
<dbReference type="Pfam" id="PF16739">
    <property type="entry name" value="CARD_2"/>
    <property type="match status" value="1"/>
</dbReference>
<organism evidence="13 14">
    <name type="scientific">Plakobranchus ocellatus</name>
    <dbReference type="NCBI Taxonomy" id="259542"/>
    <lineage>
        <taxon>Eukaryota</taxon>
        <taxon>Metazoa</taxon>
        <taxon>Spiralia</taxon>
        <taxon>Lophotrochozoa</taxon>
        <taxon>Mollusca</taxon>
        <taxon>Gastropoda</taxon>
        <taxon>Heterobranchia</taxon>
        <taxon>Euthyneura</taxon>
        <taxon>Panpulmonata</taxon>
        <taxon>Sacoglossa</taxon>
        <taxon>Placobranchoidea</taxon>
        <taxon>Plakobranchidae</taxon>
        <taxon>Plakobranchus</taxon>
    </lineage>
</organism>
<feature type="domain" description="C2H2-type" evidence="12">
    <location>
        <begin position="428"/>
        <end position="456"/>
    </location>
</feature>
<dbReference type="AlphaFoldDB" id="A0AAV4C711"/>
<evidence type="ECO:0000256" key="2">
    <source>
        <dbReference type="ARBA" id="ARBA00022553"/>
    </source>
</evidence>
<accession>A0AAV4C711</accession>
<dbReference type="Pfam" id="PF13912">
    <property type="entry name" value="zf-C2H2_6"/>
    <property type="match status" value="3"/>
</dbReference>
<dbReference type="GO" id="GO:0008270">
    <property type="term" value="F:zinc ion binding"/>
    <property type="evidence" value="ECO:0007669"/>
    <property type="project" value="UniProtKB-KW"/>
</dbReference>
<evidence type="ECO:0000256" key="4">
    <source>
        <dbReference type="ARBA" id="ARBA00022723"/>
    </source>
</evidence>
<evidence type="ECO:0000256" key="11">
    <source>
        <dbReference type="SAM" id="MobiDB-lite"/>
    </source>
</evidence>
<keyword evidence="1" id="KW-1017">Isopeptide bond</keyword>
<feature type="compositionally biased region" description="Basic and acidic residues" evidence="11">
    <location>
        <begin position="399"/>
        <end position="417"/>
    </location>
</feature>
<reference evidence="13 14" key="1">
    <citation type="journal article" date="2021" name="Elife">
        <title>Chloroplast acquisition without the gene transfer in kleptoplastic sea slugs, Plakobranchus ocellatus.</title>
        <authorList>
            <person name="Maeda T."/>
            <person name="Takahashi S."/>
            <person name="Yoshida T."/>
            <person name="Shimamura S."/>
            <person name="Takaki Y."/>
            <person name="Nagai Y."/>
            <person name="Toyoda A."/>
            <person name="Suzuki Y."/>
            <person name="Arimoto A."/>
            <person name="Ishii H."/>
            <person name="Satoh N."/>
            <person name="Nishiyama T."/>
            <person name="Hasebe M."/>
            <person name="Maruyama T."/>
            <person name="Minagawa J."/>
            <person name="Obokata J."/>
            <person name="Shigenobu S."/>
        </authorList>
    </citation>
    <scope>NUCLEOTIDE SEQUENCE [LARGE SCALE GENOMIC DNA]</scope>
</reference>
<feature type="region of interest" description="Disordered" evidence="11">
    <location>
        <begin position="208"/>
        <end position="239"/>
    </location>
</feature>
<evidence type="ECO:0000259" key="12">
    <source>
        <dbReference type="PROSITE" id="PS50157"/>
    </source>
</evidence>
<feature type="domain" description="C2H2-type" evidence="12">
    <location>
        <begin position="548"/>
        <end position="576"/>
    </location>
</feature>
<feature type="domain" description="C2H2-type" evidence="12">
    <location>
        <begin position="607"/>
        <end position="635"/>
    </location>
</feature>
<dbReference type="Gene3D" id="1.10.533.10">
    <property type="entry name" value="Death Domain, Fas"/>
    <property type="match status" value="1"/>
</dbReference>
<evidence type="ECO:0000256" key="10">
    <source>
        <dbReference type="PROSITE-ProRule" id="PRU00042"/>
    </source>
</evidence>
<feature type="compositionally biased region" description="Basic and acidic residues" evidence="11">
    <location>
        <begin position="563"/>
        <end position="582"/>
    </location>
</feature>
<dbReference type="GO" id="GO:0005737">
    <property type="term" value="C:cytoplasm"/>
    <property type="evidence" value="ECO:0007669"/>
    <property type="project" value="UniProtKB-ARBA"/>
</dbReference>
<dbReference type="InterPro" id="IPR011029">
    <property type="entry name" value="DEATH-like_dom_sf"/>
</dbReference>
<evidence type="ECO:0000256" key="7">
    <source>
        <dbReference type="ARBA" id="ARBA00022833"/>
    </source>
</evidence>
<keyword evidence="8" id="KW-0832">Ubl conjugation</keyword>
<evidence type="ECO:0000256" key="8">
    <source>
        <dbReference type="ARBA" id="ARBA00022843"/>
    </source>
</evidence>
<keyword evidence="3" id="KW-0399">Innate immunity</keyword>
<keyword evidence="6 10" id="KW-0863">Zinc-finger</keyword>
<feature type="region of interest" description="Disordered" evidence="11">
    <location>
        <begin position="563"/>
        <end position="600"/>
    </location>
</feature>
<evidence type="ECO:0000313" key="14">
    <source>
        <dbReference type="Proteomes" id="UP000735302"/>
    </source>
</evidence>
<dbReference type="PANTHER" id="PTHR24409">
    <property type="entry name" value="ZINC FINGER PROTEIN 142"/>
    <property type="match status" value="1"/>
</dbReference>
<dbReference type="PROSITE" id="PS50157">
    <property type="entry name" value="ZINC_FINGER_C2H2_2"/>
    <property type="match status" value="5"/>
</dbReference>
<dbReference type="GO" id="GO:0000981">
    <property type="term" value="F:DNA-binding transcription factor activity, RNA polymerase II-specific"/>
    <property type="evidence" value="ECO:0007669"/>
    <property type="project" value="TreeGrafter"/>
</dbReference>
<dbReference type="EMBL" id="BLXT01005884">
    <property type="protein sequence ID" value="GFO27157.1"/>
    <property type="molecule type" value="Genomic_DNA"/>
</dbReference>
<sequence>MASTENSSGRADQIVSGDSQRLPIINDKVLLEKRPQLEKYLRLNELLTENARLRKIIPGDTTSELFSLETDCSSTKANRYFIDFLIKSGEEEKWKVFVEAVRKSHGQDLLRDTLFDTNLQELQQHKKQEARIEKDPFRNELLQRLDASEFLLLFNFDDFDREKINCCKKRNGNKAANVLILKSIMKYKGWFSKLLEILRGMGHEGLATKLQDGDNEDNADGPPANTVAGNTRSRNQPLAPFFDDPDRAARTVAAFTHHQSDADGDDEATEVKVVNSLSTEEEPSHRDCPSPNDAERPREIGFHVIMKQRQEQANLCHTLPEKNASGLSTVPDKQDCPRTVSTSLCTPNPLDIVNTQNVSLTPSRPVVYRCFLCHSTFTSEDELHKHEIRSHSRTSATIEKQRVSPEHVMHPKEENKKFSLAPSRPVVYRCSLCRSTFIAEDELQKHKIRSHSRTSETIDKQRVSPGHVMHPKEENKKLSLTPSRPVVYRCSLCRSTFTSEDELHKHEIRSHSRTSETIDKQRVSPGHVMHLKEENKKLSLTPSRQVVYRCSVCPCSFISQDEQQKHEIRSHSRNSETNDKHRLSPRHATRPQEHQKVSLTPSRPDVYRCSLCRFTFISQNELQKHEISSHSRTSEISDKQRISSTRGMRQQ</sequence>
<keyword evidence="5" id="KW-0677">Repeat</keyword>
<keyword evidence="9" id="KW-0391">Immunity</keyword>
<dbReference type="PROSITE" id="PS00028">
    <property type="entry name" value="ZINC_FINGER_C2H2_1"/>
    <property type="match status" value="5"/>
</dbReference>
<dbReference type="GO" id="GO:0000977">
    <property type="term" value="F:RNA polymerase II transcription regulatory region sequence-specific DNA binding"/>
    <property type="evidence" value="ECO:0007669"/>
    <property type="project" value="TreeGrafter"/>
</dbReference>
<dbReference type="Proteomes" id="UP000735302">
    <property type="component" value="Unassembled WGS sequence"/>
</dbReference>
<feature type="compositionally biased region" description="Polar residues" evidence="11">
    <location>
        <begin position="642"/>
        <end position="651"/>
    </location>
</feature>
<dbReference type="InterPro" id="IPR013087">
    <property type="entry name" value="Znf_C2H2_type"/>
</dbReference>
<evidence type="ECO:0000256" key="3">
    <source>
        <dbReference type="ARBA" id="ARBA00022588"/>
    </source>
</evidence>
<feature type="compositionally biased region" description="Basic and acidic residues" evidence="11">
    <location>
        <begin position="623"/>
        <end position="641"/>
    </location>
</feature>
<dbReference type="Gene3D" id="3.30.160.60">
    <property type="entry name" value="Classic Zinc Finger"/>
    <property type="match status" value="1"/>
</dbReference>
<dbReference type="GO" id="GO:0045087">
    <property type="term" value="P:innate immune response"/>
    <property type="evidence" value="ECO:0007669"/>
    <property type="project" value="UniProtKB-KW"/>
</dbReference>
<feature type="domain" description="C2H2-type" evidence="12">
    <location>
        <begin position="488"/>
        <end position="516"/>
    </location>
</feature>
<evidence type="ECO:0000256" key="9">
    <source>
        <dbReference type="ARBA" id="ARBA00022859"/>
    </source>
</evidence>
<evidence type="ECO:0000256" key="1">
    <source>
        <dbReference type="ARBA" id="ARBA00022499"/>
    </source>
</evidence>
<keyword evidence="14" id="KW-1185">Reference proteome</keyword>
<dbReference type="GO" id="GO:0005634">
    <property type="term" value="C:nucleus"/>
    <property type="evidence" value="ECO:0007669"/>
    <property type="project" value="TreeGrafter"/>
</dbReference>
<feature type="domain" description="C2H2-type" evidence="12">
    <location>
        <begin position="368"/>
        <end position="396"/>
    </location>
</feature>
<evidence type="ECO:0000256" key="6">
    <source>
        <dbReference type="ARBA" id="ARBA00022771"/>
    </source>
</evidence>
<name>A0AAV4C711_9GAST</name>